<evidence type="ECO:0000256" key="2">
    <source>
        <dbReference type="SAM" id="SignalP"/>
    </source>
</evidence>
<dbReference type="GO" id="GO:0040003">
    <property type="term" value="P:chitin-based cuticle development"/>
    <property type="evidence" value="ECO:0007669"/>
    <property type="project" value="TreeGrafter"/>
</dbReference>
<dbReference type="PANTHER" id="PTHR31927:SF2">
    <property type="entry name" value="FI07246P-RELATED"/>
    <property type="match status" value="1"/>
</dbReference>
<organism evidence="4 5">
    <name type="scientific">Chironomus riparius</name>
    <dbReference type="NCBI Taxonomy" id="315576"/>
    <lineage>
        <taxon>Eukaryota</taxon>
        <taxon>Metazoa</taxon>
        <taxon>Ecdysozoa</taxon>
        <taxon>Arthropoda</taxon>
        <taxon>Hexapoda</taxon>
        <taxon>Insecta</taxon>
        <taxon>Pterygota</taxon>
        <taxon>Neoptera</taxon>
        <taxon>Endopterygota</taxon>
        <taxon>Diptera</taxon>
        <taxon>Nematocera</taxon>
        <taxon>Chironomoidea</taxon>
        <taxon>Chironomidae</taxon>
        <taxon>Chironominae</taxon>
        <taxon>Chironomus</taxon>
    </lineage>
</organism>
<dbReference type="Proteomes" id="UP001153620">
    <property type="component" value="Chromosome 3"/>
</dbReference>
<evidence type="ECO:0000256" key="1">
    <source>
        <dbReference type="SAM" id="MobiDB-lite"/>
    </source>
</evidence>
<accession>A0A9N9S1G9</accession>
<dbReference type="Pfam" id="PF03103">
    <property type="entry name" value="DUF243"/>
    <property type="match status" value="1"/>
</dbReference>
<sequence>MQYITTSALGVQYVIFLVSLLKVLKVARCEPPPSTFYNRPNPQPFAPTIPPDTYGPPSQNFAPPIQNYGTLNTGFISSTPSKNYGAPSQPPSNSYGPPAQNPSNSYGPPAQNPSNSYGPPTLQSEYGPPSADTTPSPVIHKHVYIHIPPPEPDYSNPEYPIKNPVQPVQKHYRIIFIKAPTQASPTIPPLPPIQASSEEKTIVYVLVKKPDDLPEIIMPTPGTTKPTKPEVYFIRYKTEDKSTSTPEIETGGGYYRKK</sequence>
<reference evidence="4" key="2">
    <citation type="submission" date="2022-10" db="EMBL/GenBank/DDBJ databases">
        <authorList>
            <consortium name="ENA_rothamsted_submissions"/>
            <consortium name="culmorum"/>
            <person name="King R."/>
        </authorList>
    </citation>
    <scope>NUCLEOTIDE SEQUENCE</scope>
</reference>
<dbReference type="EMBL" id="OU895879">
    <property type="protein sequence ID" value="CAG9809489.1"/>
    <property type="molecule type" value="Genomic_DNA"/>
</dbReference>
<name>A0A9N9S1G9_9DIPT</name>
<proteinExistence type="predicted"/>
<dbReference type="SMART" id="SM00690">
    <property type="entry name" value="DM5"/>
    <property type="match status" value="1"/>
</dbReference>
<dbReference type="OrthoDB" id="6376010at2759"/>
<evidence type="ECO:0000313" key="4">
    <source>
        <dbReference type="EMBL" id="CAG9809489.1"/>
    </source>
</evidence>
<gene>
    <name evidence="4" type="ORF">CHIRRI_LOCUS12310</name>
</gene>
<dbReference type="GO" id="GO:0062129">
    <property type="term" value="C:chitin-based extracellular matrix"/>
    <property type="evidence" value="ECO:0007669"/>
    <property type="project" value="TreeGrafter"/>
</dbReference>
<feature type="region of interest" description="Disordered" evidence="1">
    <location>
        <begin position="33"/>
        <end position="137"/>
    </location>
</feature>
<feature type="compositionally biased region" description="Pro residues" evidence="1">
    <location>
        <begin position="41"/>
        <end position="54"/>
    </location>
</feature>
<feature type="chain" id="PRO_5040188870" description="DUF243 domain-containing protein" evidence="2">
    <location>
        <begin position="30"/>
        <end position="258"/>
    </location>
</feature>
<keyword evidence="2" id="KW-0732">Signal</keyword>
<protein>
    <recommendedName>
        <fullName evidence="3">DUF243 domain-containing protein</fullName>
    </recommendedName>
</protein>
<feature type="domain" description="DUF243" evidence="3">
    <location>
        <begin position="137"/>
        <end position="239"/>
    </location>
</feature>
<reference evidence="4" key="1">
    <citation type="submission" date="2022-01" db="EMBL/GenBank/DDBJ databases">
        <authorList>
            <person name="King R."/>
        </authorList>
    </citation>
    <scope>NUCLEOTIDE SEQUENCE</scope>
</reference>
<dbReference type="GO" id="GO:0008010">
    <property type="term" value="F:structural constituent of chitin-based larval cuticle"/>
    <property type="evidence" value="ECO:0007669"/>
    <property type="project" value="TreeGrafter"/>
</dbReference>
<keyword evidence="5" id="KW-1185">Reference proteome</keyword>
<feature type="compositionally biased region" description="Polar residues" evidence="1">
    <location>
        <begin position="91"/>
        <end position="124"/>
    </location>
</feature>
<dbReference type="PANTHER" id="PTHR31927">
    <property type="entry name" value="FI07246P-RELATED-RELATED"/>
    <property type="match status" value="1"/>
</dbReference>
<feature type="compositionally biased region" description="Polar residues" evidence="1">
    <location>
        <begin position="56"/>
        <end position="82"/>
    </location>
</feature>
<evidence type="ECO:0000259" key="3">
    <source>
        <dbReference type="SMART" id="SM00690"/>
    </source>
</evidence>
<dbReference type="InterPro" id="IPR004145">
    <property type="entry name" value="DUF243"/>
</dbReference>
<feature type="signal peptide" evidence="2">
    <location>
        <begin position="1"/>
        <end position="29"/>
    </location>
</feature>
<dbReference type="AlphaFoldDB" id="A0A9N9S1G9"/>
<evidence type="ECO:0000313" key="5">
    <source>
        <dbReference type="Proteomes" id="UP001153620"/>
    </source>
</evidence>